<sequence>MFIDIIDPILTLIHHHHRFSVLFKYSSGTKLIENSGLLQFLLTYLYYFTTNSRMEELGLGLVSLLRIAWIAATLPILVSWLPFPGLGWFRRALLGFAGEARFCNPTLN</sequence>
<comment type="caution">
    <text evidence="1">The sequence shown here is derived from an EMBL/GenBank/DDBJ whole genome shotgun (WGS) entry which is preliminary data.</text>
</comment>
<proteinExistence type="predicted"/>
<reference evidence="1 2" key="2">
    <citation type="journal article" date="2022" name="Mol. Ecol. Resour.">
        <title>The genomes of chicory, endive, great burdock and yacon provide insights into Asteraceae paleo-polyploidization history and plant inulin production.</title>
        <authorList>
            <person name="Fan W."/>
            <person name="Wang S."/>
            <person name="Wang H."/>
            <person name="Wang A."/>
            <person name="Jiang F."/>
            <person name="Liu H."/>
            <person name="Zhao H."/>
            <person name="Xu D."/>
            <person name="Zhang Y."/>
        </authorList>
    </citation>
    <scope>NUCLEOTIDE SEQUENCE [LARGE SCALE GENOMIC DNA]</scope>
    <source>
        <strain evidence="2">cv. Yunnan</strain>
        <tissue evidence="1">Leaves</tissue>
    </source>
</reference>
<keyword evidence="2" id="KW-1185">Reference proteome</keyword>
<protein>
    <submittedName>
        <fullName evidence="1">Uncharacterized protein</fullName>
    </submittedName>
</protein>
<reference evidence="2" key="1">
    <citation type="journal article" date="2022" name="Mol. Ecol. Resour.">
        <title>The genomes of chicory, endive, great burdock and yacon provide insights into Asteraceae palaeo-polyploidization history and plant inulin production.</title>
        <authorList>
            <person name="Fan W."/>
            <person name="Wang S."/>
            <person name="Wang H."/>
            <person name="Wang A."/>
            <person name="Jiang F."/>
            <person name="Liu H."/>
            <person name="Zhao H."/>
            <person name="Xu D."/>
            <person name="Zhang Y."/>
        </authorList>
    </citation>
    <scope>NUCLEOTIDE SEQUENCE [LARGE SCALE GENOMIC DNA]</scope>
    <source>
        <strain evidence="2">cv. Yunnan</strain>
    </source>
</reference>
<accession>A0ACB9J6M7</accession>
<evidence type="ECO:0000313" key="1">
    <source>
        <dbReference type="EMBL" id="KAI3814917.1"/>
    </source>
</evidence>
<dbReference type="EMBL" id="CM042022">
    <property type="protein sequence ID" value="KAI3814917.1"/>
    <property type="molecule type" value="Genomic_DNA"/>
</dbReference>
<gene>
    <name evidence="1" type="ORF">L1987_14566</name>
</gene>
<organism evidence="1 2">
    <name type="scientific">Smallanthus sonchifolius</name>
    <dbReference type="NCBI Taxonomy" id="185202"/>
    <lineage>
        <taxon>Eukaryota</taxon>
        <taxon>Viridiplantae</taxon>
        <taxon>Streptophyta</taxon>
        <taxon>Embryophyta</taxon>
        <taxon>Tracheophyta</taxon>
        <taxon>Spermatophyta</taxon>
        <taxon>Magnoliopsida</taxon>
        <taxon>eudicotyledons</taxon>
        <taxon>Gunneridae</taxon>
        <taxon>Pentapetalae</taxon>
        <taxon>asterids</taxon>
        <taxon>campanulids</taxon>
        <taxon>Asterales</taxon>
        <taxon>Asteraceae</taxon>
        <taxon>Asteroideae</taxon>
        <taxon>Heliantheae alliance</taxon>
        <taxon>Millerieae</taxon>
        <taxon>Smallanthus</taxon>
    </lineage>
</organism>
<dbReference type="Proteomes" id="UP001056120">
    <property type="component" value="Linkage Group LG05"/>
</dbReference>
<evidence type="ECO:0000313" key="2">
    <source>
        <dbReference type="Proteomes" id="UP001056120"/>
    </source>
</evidence>
<name>A0ACB9J6M7_9ASTR</name>